<gene>
    <name evidence="1" type="ORF">K503DRAFT_636542</name>
</gene>
<dbReference type="Proteomes" id="UP000092154">
    <property type="component" value="Unassembled WGS sequence"/>
</dbReference>
<sequence>MLHASPLPPLSLFSAGIITVQPRVLRPNITKSVHGQPMASSIFHAYPYAQLTLDGCCPILDHAWNLLDASDVCPEERLTLNSSGVADESHGHTLLFRHRSEGLLIHPQLLAIINRHQ</sequence>
<evidence type="ECO:0000313" key="1">
    <source>
        <dbReference type="EMBL" id="OAX40227.1"/>
    </source>
</evidence>
<dbReference type="AlphaFoldDB" id="A0A1B7N5T8"/>
<dbReference type="EMBL" id="KV448220">
    <property type="protein sequence ID" value="OAX40227.1"/>
    <property type="molecule type" value="Genomic_DNA"/>
</dbReference>
<organism evidence="1 2">
    <name type="scientific">Rhizopogon vinicolor AM-OR11-026</name>
    <dbReference type="NCBI Taxonomy" id="1314800"/>
    <lineage>
        <taxon>Eukaryota</taxon>
        <taxon>Fungi</taxon>
        <taxon>Dikarya</taxon>
        <taxon>Basidiomycota</taxon>
        <taxon>Agaricomycotina</taxon>
        <taxon>Agaricomycetes</taxon>
        <taxon>Agaricomycetidae</taxon>
        <taxon>Boletales</taxon>
        <taxon>Suillineae</taxon>
        <taxon>Rhizopogonaceae</taxon>
        <taxon>Rhizopogon</taxon>
    </lineage>
</organism>
<name>A0A1B7N5T8_9AGAM</name>
<dbReference type="InParanoid" id="A0A1B7N5T8"/>
<evidence type="ECO:0000313" key="2">
    <source>
        <dbReference type="Proteomes" id="UP000092154"/>
    </source>
</evidence>
<proteinExistence type="predicted"/>
<keyword evidence="2" id="KW-1185">Reference proteome</keyword>
<accession>A0A1B7N5T8</accession>
<protein>
    <submittedName>
        <fullName evidence="1">Uncharacterized protein</fullName>
    </submittedName>
</protein>
<reference evidence="1 2" key="1">
    <citation type="submission" date="2016-06" db="EMBL/GenBank/DDBJ databases">
        <title>Comparative genomics of the ectomycorrhizal sister species Rhizopogon vinicolor and Rhizopogon vesiculosus (Basidiomycota: Boletales) reveals a divergence of the mating type B locus.</title>
        <authorList>
            <consortium name="DOE Joint Genome Institute"/>
            <person name="Mujic A.B."/>
            <person name="Kuo A."/>
            <person name="Tritt A."/>
            <person name="Lipzen A."/>
            <person name="Chen C."/>
            <person name="Johnson J."/>
            <person name="Sharma A."/>
            <person name="Barry K."/>
            <person name="Grigoriev I.V."/>
            <person name="Spatafora J.W."/>
        </authorList>
    </citation>
    <scope>NUCLEOTIDE SEQUENCE [LARGE SCALE GENOMIC DNA]</scope>
    <source>
        <strain evidence="1 2">AM-OR11-026</strain>
    </source>
</reference>